<evidence type="ECO:0000313" key="3">
    <source>
        <dbReference type="EMBL" id="AXK41685.1"/>
    </source>
</evidence>
<dbReference type="InterPro" id="IPR011059">
    <property type="entry name" value="Metal-dep_hydrolase_composite"/>
</dbReference>
<proteinExistence type="predicted"/>
<dbReference type="Gene3D" id="3.20.20.140">
    <property type="entry name" value="Metal-dependent hydrolases"/>
    <property type="match status" value="1"/>
</dbReference>
<dbReference type="KEGG" id="err:DVR09_04450"/>
<feature type="signal peptide" evidence="1">
    <location>
        <begin position="1"/>
        <end position="21"/>
    </location>
</feature>
<feature type="chain" id="PRO_5016931907" evidence="1">
    <location>
        <begin position="22"/>
        <end position="406"/>
    </location>
</feature>
<dbReference type="EMBL" id="CP031357">
    <property type="protein sequence ID" value="AXK41685.1"/>
    <property type="molecule type" value="Genomic_DNA"/>
</dbReference>
<keyword evidence="3" id="KW-0378">Hydrolase</keyword>
<dbReference type="InterPro" id="IPR032466">
    <property type="entry name" value="Metal_Hydrolase"/>
</dbReference>
<sequence>MNARIAKLAAIMLALAPTSLAAQDIAVRAEILHTMEGAAIADGVVVIRDGKIAAVGPAASTVVPDGLEVLTATVATPGFVDARTVVGLAGFMNQAHDQDQLDTGSPLQPHLRAIDGYNPDEDLIDWLRGFGVTTIHTGHGPGAVVSGQTMVAKTWAKTADAAVIVPRAMIAANLGADALDREKGPGTRPKQIALLRSALTAARTPKPPQSGADKDDAETFEKLDARVWKDVLARRVPLMITANRAQDIMSALRLKEEFDIDVVIDGGAESYLLIDELRDAGVTVILHPTMARHYGDMENASFATAAKLREAGIPFALQSGYEGYVPKTRVILWEAGWAAANGLAREAAMGAITSDAARAIGVGDRVGSLKVGKDGDVVLFDGDPLEYTSHVTGVVIEGRVASREER</sequence>
<dbReference type="AlphaFoldDB" id="A0A345YCN3"/>
<dbReference type="PANTHER" id="PTHR43135:SF3">
    <property type="entry name" value="ALPHA-D-RIBOSE 1-METHYLPHOSPHONATE 5-TRIPHOSPHATE DIPHOSPHATASE"/>
    <property type="match status" value="1"/>
</dbReference>
<dbReference type="OrthoDB" id="9802793at2"/>
<reference evidence="4" key="1">
    <citation type="submission" date="2018-07" db="EMBL/GenBank/DDBJ databases">
        <title>Genome sequence of Erythrobacter strain YH-07, an antagonistic bacterium isolated from Yellow Sea.</title>
        <authorList>
            <person name="Tang T."/>
            <person name="Liu Q."/>
            <person name="Sun X."/>
        </authorList>
    </citation>
    <scope>NUCLEOTIDE SEQUENCE [LARGE SCALE GENOMIC DNA]</scope>
    <source>
        <strain evidence="4">YH-07</strain>
    </source>
</reference>
<dbReference type="SUPFAM" id="SSF51338">
    <property type="entry name" value="Composite domain of metallo-dependent hydrolases"/>
    <property type="match status" value="1"/>
</dbReference>
<dbReference type="Proteomes" id="UP000254508">
    <property type="component" value="Chromosome"/>
</dbReference>
<evidence type="ECO:0000256" key="1">
    <source>
        <dbReference type="SAM" id="SignalP"/>
    </source>
</evidence>
<evidence type="ECO:0000313" key="4">
    <source>
        <dbReference type="Proteomes" id="UP000254508"/>
    </source>
</evidence>
<dbReference type="GO" id="GO:0016810">
    <property type="term" value="F:hydrolase activity, acting on carbon-nitrogen (but not peptide) bonds"/>
    <property type="evidence" value="ECO:0007669"/>
    <property type="project" value="InterPro"/>
</dbReference>
<gene>
    <name evidence="3" type="ORF">DVR09_04450</name>
</gene>
<dbReference type="PANTHER" id="PTHR43135">
    <property type="entry name" value="ALPHA-D-RIBOSE 1-METHYLPHOSPHONATE 5-TRIPHOSPHATE DIPHOSPHATASE"/>
    <property type="match status" value="1"/>
</dbReference>
<keyword evidence="1" id="KW-0732">Signal</keyword>
<dbReference type="SUPFAM" id="SSF51556">
    <property type="entry name" value="Metallo-dependent hydrolases"/>
    <property type="match status" value="1"/>
</dbReference>
<dbReference type="InterPro" id="IPR013108">
    <property type="entry name" value="Amidohydro_3"/>
</dbReference>
<keyword evidence="4" id="KW-1185">Reference proteome</keyword>
<dbReference type="Pfam" id="PF07969">
    <property type="entry name" value="Amidohydro_3"/>
    <property type="match status" value="1"/>
</dbReference>
<feature type="domain" description="Amidohydrolase 3" evidence="2">
    <location>
        <begin position="303"/>
        <end position="400"/>
    </location>
</feature>
<name>A0A345YCN3_9SPHN</name>
<dbReference type="InterPro" id="IPR051781">
    <property type="entry name" value="Metallo-dep_Hydrolase"/>
</dbReference>
<organism evidence="3 4">
    <name type="scientific">Erythrobacter aureus</name>
    <dbReference type="NCBI Taxonomy" id="2182384"/>
    <lineage>
        <taxon>Bacteria</taxon>
        <taxon>Pseudomonadati</taxon>
        <taxon>Pseudomonadota</taxon>
        <taxon>Alphaproteobacteria</taxon>
        <taxon>Sphingomonadales</taxon>
        <taxon>Erythrobacteraceae</taxon>
        <taxon>Erythrobacter/Porphyrobacter group</taxon>
        <taxon>Erythrobacter</taxon>
    </lineage>
</organism>
<evidence type="ECO:0000259" key="2">
    <source>
        <dbReference type="Pfam" id="PF07969"/>
    </source>
</evidence>
<protein>
    <submittedName>
        <fullName evidence="3">Amidohydrolase</fullName>
    </submittedName>
</protein>
<accession>A0A345YCN3</accession>
<dbReference type="RefSeq" id="WP_115415872.1">
    <property type="nucleotide sequence ID" value="NZ_CP031357.1"/>
</dbReference>